<proteinExistence type="predicted"/>
<name>D7C5M3_STRBB</name>
<dbReference type="EMBL" id="CP002047">
    <property type="protein sequence ID" value="ADI12402.1"/>
    <property type="molecule type" value="Genomic_DNA"/>
</dbReference>
<dbReference type="HOGENOM" id="CLU_177077_1_0_11"/>
<dbReference type="InterPro" id="IPR046295">
    <property type="entry name" value="DUF6332"/>
</dbReference>
<dbReference type="AlphaFoldDB" id="D7C5M3"/>
<feature type="transmembrane region" description="Helical" evidence="1">
    <location>
        <begin position="20"/>
        <end position="44"/>
    </location>
</feature>
<sequence>MNAMSGPRTQADRDAVTVEIMFAVVTGALLAALLFFVCASPALFGDLGRAAEKTWLKGAAITATVGFAARSSRSCGGCRTSGTADVLPR</sequence>
<accession>D7C5M3</accession>
<evidence type="ECO:0000256" key="1">
    <source>
        <dbReference type="SAM" id="Phobius"/>
    </source>
</evidence>
<keyword evidence="1" id="KW-1133">Transmembrane helix</keyword>
<dbReference type="KEGG" id="sbh:SBI_09284"/>
<keyword evidence="1" id="KW-0812">Transmembrane</keyword>
<reference evidence="2 3" key="1">
    <citation type="journal article" date="2010" name="J. Bacteriol.">
        <title>Genome sequence of the milbemycin-producing bacterium Streptomyces bingchenggensis.</title>
        <authorList>
            <person name="Wang X.J."/>
            <person name="Yan Y.J."/>
            <person name="Zhang B."/>
            <person name="An J."/>
            <person name="Wang J.J."/>
            <person name="Tian J."/>
            <person name="Jiang L."/>
            <person name="Chen Y.H."/>
            <person name="Huang S.X."/>
            <person name="Yin M."/>
            <person name="Zhang J."/>
            <person name="Gao A.L."/>
            <person name="Liu C.X."/>
            <person name="Zhu Z.X."/>
            <person name="Xiang W.S."/>
        </authorList>
    </citation>
    <scope>NUCLEOTIDE SEQUENCE [LARGE SCALE GENOMIC DNA]</scope>
    <source>
        <strain evidence="2 3">BCW-1</strain>
    </source>
</reference>
<dbReference type="Proteomes" id="UP000000377">
    <property type="component" value="Chromosome"/>
</dbReference>
<evidence type="ECO:0000313" key="2">
    <source>
        <dbReference type="EMBL" id="ADI12402.1"/>
    </source>
</evidence>
<keyword evidence="1" id="KW-0472">Membrane</keyword>
<dbReference type="PATRIC" id="fig|749414.3.peg.9564"/>
<organism evidence="2 3">
    <name type="scientific">Streptomyces bingchenggensis (strain BCW-1)</name>
    <dbReference type="NCBI Taxonomy" id="749414"/>
    <lineage>
        <taxon>Bacteria</taxon>
        <taxon>Bacillati</taxon>
        <taxon>Actinomycetota</taxon>
        <taxon>Actinomycetes</taxon>
        <taxon>Kitasatosporales</taxon>
        <taxon>Streptomycetaceae</taxon>
        <taxon>Streptomyces</taxon>
    </lineage>
</organism>
<gene>
    <name evidence="2" type="ordered locus">SBI_09284</name>
</gene>
<evidence type="ECO:0000313" key="3">
    <source>
        <dbReference type="Proteomes" id="UP000000377"/>
    </source>
</evidence>
<protein>
    <submittedName>
        <fullName evidence="2">Uncharacterized protein</fullName>
    </submittedName>
</protein>
<dbReference type="Pfam" id="PF19857">
    <property type="entry name" value="DUF6332"/>
    <property type="match status" value="1"/>
</dbReference>
<keyword evidence="3" id="KW-1185">Reference proteome</keyword>